<dbReference type="EMBL" id="JAAXOO010000001">
    <property type="protein sequence ID" value="NKY31482.1"/>
    <property type="molecule type" value="Genomic_DNA"/>
</dbReference>
<keyword evidence="4" id="KW-1185">Reference proteome</keyword>
<dbReference type="PRINTS" id="PR00081">
    <property type="entry name" value="GDHRDH"/>
</dbReference>
<evidence type="ECO:0000256" key="1">
    <source>
        <dbReference type="ARBA" id="ARBA00006484"/>
    </source>
</evidence>
<organism evidence="3 4">
    <name type="scientific">Nocardia speluncae</name>
    <dbReference type="NCBI Taxonomy" id="419477"/>
    <lineage>
        <taxon>Bacteria</taxon>
        <taxon>Bacillati</taxon>
        <taxon>Actinomycetota</taxon>
        <taxon>Actinomycetes</taxon>
        <taxon>Mycobacteriales</taxon>
        <taxon>Nocardiaceae</taxon>
        <taxon>Nocardia</taxon>
    </lineage>
</organism>
<gene>
    <name evidence="3" type="ORF">HGA13_00125</name>
</gene>
<dbReference type="RefSeq" id="WP_068049711.1">
    <property type="nucleotide sequence ID" value="NZ_JAAXOO010000001.1"/>
</dbReference>
<comment type="similarity">
    <text evidence="1">Belongs to the short-chain dehydrogenases/reductases (SDR) family.</text>
</comment>
<sequence length="250" mass="25715">MPGVAVVTGASRGVGRAIALELAELGYDIGVGYYSRTGAADAVVREIEHLGRSACALQVDTREPESCRAMVGRARRLGPIRAVVANATGFADSMPARTSTVDTPIETYTEMFTARVGSVLSLVEAAGGDLHDGGRIVAVTSTGTRRHVPGYAPVAVSMAATESVIRYLAVELGREGVTANIASGGVIDTEALSAVSSNPDRLKALVAKSTPLGRVGLAHDLARLVKFLCGDDGAWVNGQTVIADGGNLIA</sequence>
<accession>A0A846X6D6</accession>
<proteinExistence type="inferred from homology"/>
<dbReference type="AlphaFoldDB" id="A0A846X6D6"/>
<evidence type="ECO:0000313" key="4">
    <source>
        <dbReference type="Proteomes" id="UP000565715"/>
    </source>
</evidence>
<evidence type="ECO:0000313" key="3">
    <source>
        <dbReference type="EMBL" id="NKY31482.1"/>
    </source>
</evidence>
<protein>
    <submittedName>
        <fullName evidence="3">SDR family oxidoreductase</fullName>
    </submittedName>
</protein>
<dbReference type="GO" id="GO:0016614">
    <property type="term" value="F:oxidoreductase activity, acting on CH-OH group of donors"/>
    <property type="evidence" value="ECO:0007669"/>
    <property type="project" value="UniProtKB-ARBA"/>
</dbReference>
<dbReference type="PANTHER" id="PTHR48107:SF7">
    <property type="entry name" value="RE15974P"/>
    <property type="match status" value="1"/>
</dbReference>
<dbReference type="Proteomes" id="UP000565715">
    <property type="component" value="Unassembled WGS sequence"/>
</dbReference>
<dbReference type="Gene3D" id="3.40.50.720">
    <property type="entry name" value="NAD(P)-binding Rossmann-like Domain"/>
    <property type="match status" value="1"/>
</dbReference>
<dbReference type="InterPro" id="IPR002347">
    <property type="entry name" value="SDR_fam"/>
</dbReference>
<keyword evidence="2" id="KW-0560">Oxidoreductase</keyword>
<dbReference type="PANTHER" id="PTHR48107">
    <property type="entry name" value="NADPH-DEPENDENT ALDEHYDE REDUCTASE-LIKE PROTEIN, CHLOROPLASTIC-RELATED"/>
    <property type="match status" value="1"/>
</dbReference>
<dbReference type="InterPro" id="IPR036291">
    <property type="entry name" value="NAD(P)-bd_dom_sf"/>
</dbReference>
<reference evidence="3 4" key="1">
    <citation type="submission" date="2020-04" db="EMBL/GenBank/DDBJ databases">
        <title>MicrobeNet Type strains.</title>
        <authorList>
            <person name="Nicholson A.C."/>
        </authorList>
    </citation>
    <scope>NUCLEOTIDE SEQUENCE [LARGE SCALE GENOMIC DNA]</scope>
    <source>
        <strain evidence="3 4">DSM 45078</strain>
    </source>
</reference>
<dbReference type="Pfam" id="PF13561">
    <property type="entry name" value="adh_short_C2"/>
    <property type="match status" value="1"/>
</dbReference>
<dbReference type="SUPFAM" id="SSF51735">
    <property type="entry name" value="NAD(P)-binding Rossmann-fold domains"/>
    <property type="match status" value="1"/>
</dbReference>
<name>A0A846X6D6_9NOCA</name>
<evidence type="ECO:0000256" key="2">
    <source>
        <dbReference type="ARBA" id="ARBA00023002"/>
    </source>
</evidence>
<comment type="caution">
    <text evidence="3">The sequence shown here is derived from an EMBL/GenBank/DDBJ whole genome shotgun (WGS) entry which is preliminary data.</text>
</comment>